<feature type="compositionally biased region" description="Low complexity" evidence="5">
    <location>
        <begin position="188"/>
        <end position="211"/>
    </location>
</feature>
<dbReference type="InterPro" id="IPR004087">
    <property type="entry name" value="KH_dom"/>
</dbReference>
<dbReference type="GO" id="GO:0016787">
    <property type="term" value="F:hydrolase activity"/>
    <property type="evidence" value="ECO:0007669"/>
    <property type="project" value="UniProtKB-KW"/>
</dbReference>
<gene>
    <name evidence="7" type="ORF">ONB1V03_LOCUS905</name>
</gene>
<dbReference type="Gene3D" id="3.40.50.300">
    <property type="entry name" value="P-loop containing nucleotide triphosphate hydrolases"/>
    <property type="match status" value="1"/>
</dbReference>
<feature type="compositionally biased region" description="Basic and acidic residues" evidence="5">
    <location>
        <begin position="212"/>
        <end position="222"/>
    </location>
</feature>
<comment type="similarity">
    <text evidence="4">Belongs to the DEAD box helicase family.</text>
</comment>
<sequence>MSDDWGDDWEPTKPSTTDSTTTDSTTTDSTTTAVQQDWDSGWDNGWDSSSANNTNKEPTSDLRSKEFGRGRGRAKRAEQWHQQNDGEWGSDHSSHERRQQNSFSNNSSFGQNQDSSKRVIQIESTFVGKVIGRGGQTIKELQNKSGARIHINKDSSGCDTDIELSGSSGQIEMAEKLIKELTQNGGYSSQRSESYSSHRNFSNNDWNSDWSNEPKKEEKATPSEEFVDWGAAIAESEEATKKKWASLPPINKQFYFENPDVRAMSAEFVDNFRTQNNNIIVSHFTEGDTRVIPNPIQHFSQAFEHFPEVLDEITRQGFKTPSPIQCQSWPILLSGYDLIGIAQTGTGKTLAYLLPAMIHIDSQATKREDRPGPTALIMAPTRELAQQIEKECQKYRYRDIKCVCIYGGGDRNTQISKVGKGVEIVIATPGRLNDLCMNRVINLSSVSYLVLDEADRMLDMGFEPQIKKIMLDVRPERHTVMMSAT</sequence>
<evidence type="ECO:0000313" key="7">
    <source>
        <dbReference type="EMBL" id="CAD7637590.1"/>
    </source>
</evidence>
<name>A0A7R9L9J3_9ACAR</name>
<dbReference type="PANTHER" id="PTHR47958">
    <property type="entry name" value="ATP-DEPENDENT RNA HELICASE DBP3"/>
    <property type="match status" value="1"/>
</dbReference>
<dbReference type="InterPro" id="IPR004088">
    <property type="entry name" value="KH_dom_type_1"/>
</dbReference>
<dbReference type="AlphaFoldDB" id="A0A7R9L9J3"/>
<protein>
    <recommendedName>
        <fullName evidence="6">Helicase ATP-binding domain-containing protein</fullName>
    </recommendedName>
</protein>
<feature type="compositionally biased region" description="Basic and acidic residues" evidence="5">
    <location>
        <begin position="58"/>
        <end position="79"/>
    </location>
</feature>
<dbReference type="InterPro" id="IPR027417">
    <property type="entry name" value="P-loop_NTPase"/>
</dbReference>
<dbReference type="SMART" id="SM00322">
    <property type="entry name" value="KH"/>
    <property type="match status" value="1"/>
</dbReference>
<feature type="compositionally biased region" description="Low complexity" evidence="5">
    <location>
        <begin position="15"/>
        <end position="50"/>
    </location>
</feature>
<organism evidence="7">
    <name type="scientific">Oppiella nova</name>
    <dbReference type="NCBI Taxonomy" id="334625"/>
    <lineage>
        <taxon>Eukaryota</taxon>
        <taxon>Metazoa</taxon>
        <taxon>Ecdysozoa</taxon>
        <taxon>Arthropoda</taxon>
        <taxon>Chelicerata</taxon>
        <taxon>Arachnida</taxon>
        <taxon>Acari</taxon>
        <taxon>Acariformes</taxon>
        <taxon>Sarcoptiformes</taxon>
        <taxon>Oribatida</taxon>
        <taxon>Brachypylina</taxon>
        <taxon>Oppioidea</taxon>
        <taxon>Oppiidae</taxon>
        <taxon>Oppiella</taxon>
    </lineage>
</organism>
<feature type="compositionally biased region" description="Low complexity" evidence="5">
    <location>
        <begin position="100"/>
        <end position="114"/>
    </location>
</feature>
<dbReference type="GO" id="GO:0005524">
    <property type="term" value="F:ATP binding"/>
    <property type="evidence" value="ECO:0007669"/>
    <property type="project" value="UniProtKB-KW"/>
</dbReference>
<evidence type="ECO:0000256" key="5">
    <source>
        <dbReference type="SAM" id="MobiDB-lite"/>
    </source>
</evidence>
<dbReference type="SUPFAM" id="SSF52540">
    <property type="entry name" value="P-loop containing nucleoside triphosphate hydrolases"/>
    <property type="match status" value="1"/>
</dbReference>
<evidence type="ECO:0000313" key="8">
    <source>
        <dbReference type="Proteomes" id="UP000728032"/>
    </source>
</evidence>
<feature type="region of interest" description="Disordered" evidence="5">
    <location>
        <begin position="1"/>
        <end position="118"/>
    </location>
</feature>
<feature type="non-terminal residue" evidence="7">
    <location>
        <position position="1"/>
    </location>
</feature>
<dbReference type="Pfam" id="PF00270">
    <property type="entry name" value="DEAD"/>
    <property type="match status" value="1"/>
</dbReference>
<dbReference type="InterPro" id="IPR000629">
    <property type="entry name" value="RNA-helicase_DEAD-box_CS"/>
</dbReference>
<keyword evidence="4" id="KW-0067">ATP-binding</keyword>
<feature type="compositionally biased region" description="Basic and acidic residues" evidence="5">
    <location>
        <begin position="89"/>
        <end position="99"/>
    </location>
</feature>
<dbReference type="InterPro" id="IPR036612">
    <property type="entry name" value="KH_dom_type_1_sf"/>
</dbReference>
<accession>A0A7R9L9J3</accession>
<dbReference type="SMART" id="SM00487">
    <property type="entry name" value="DEXDc"/>
    <property type="match status" value="1"/>
</dbReference>
<keyword evidence="3" id="KW-0694">RNA-binding</keyword>
<dbReference type="Gene3D" id="3.30.1370.10">
    <property type="entry name" value="K Homology domain, type 1"/>
    <property type="match status" value="1"/>
</dbReference>
<evidence type="ECO:0000256" key="1">
    <source>
        <dbReference type="ARBA" id="ARBA00022801"/>
    </source>
</evidence>
<dbReference type="GO" id="GO:0004386">
    <property type="term" value="F:helicase activity"/>
    <property type="evidence" value="ECO:0007669"/>
    <property type="project" value="UniProtKB-KW"/>
</dbReference>
<dbReference type="PROSITE" id="PS51192">
    <property type="entry name" value="HELICASE_ATP_BIND_1"/>
    <property type="match status" value="1"/>
</dbReference>
<reference evidence="7" key="1">
    <citation type="submission" date="2020-11" db="EMBL/GenBank/DDBJ databases">
        <authorList>
            <person name="Tran Van P."/>
        </authorList>
    </citation>
    <scope>NUCLEOTIDE SEQUENCE</scope>
</reference>
<dbReference type="EMBL" id="CAJPVJ010000105">
    <property type="protein sequence ID" value="CAG2160950.1"/>
    <property type="molecule type" value="Genomic_DNA"/>
</dbReference>
<dbReference type="GO" id="GO:0010468">
    <property type="term" value="P:regulation of gene expression"/>
    <property type="evidence" value="ECO:0007669"/>
    <property type="project" value="UniProtKB-ARBA"/>
</dbReference>
<proteinExistence type="inferred from homology"/>
<dbReference type="EMBL" id="OC914930">
    <property type="protein sequence ID" value="CAD7637590.1"/>
    <property type="molecule type" value="Genomic_DNA"/>
</dbReference>
<evidence type="ECO:0000256" key="3">
    <source>
        <dbReference type="PROSITE-ProRule" id="PRU00117"/>
    </source>
</evidence>
<keyword evidence="4" id="KW-0547">Nucleotide-binding</keyword>
<dbReference type="Pfam" id="PF00013">
    <property type="entry name" value="KH_1"/>
    <property type="match status" value="1"/>
</dbReference>
<dbReference type="SUPFAM" id="SSF54791">
    <property type="entry name" value="Eukaryotic type KH-domain (KH-domain type I)"/>
    <property type="match status" value="1"/>
</dbReference>
<dbReference type="PROSITE" id="PS50084">
    <property type="entry name" value="KH_TYPE_1"/>
    <property type="match status" value="1"/>
</dbReference>
<dbReference type="CDD" id="cd00105">
    <property type="entry name" value="KH-I"/>
    <property type="match status" value="1"/>
</dbReference>
<evidence type="ECO:0000256" key="4">
    <source>
        <dbReference type="RuleBase" id="RU000492"/>
    </source>
</evidence>
<feature type="region of interest" description="Disordered" evidence="5">
    <location>
        <begin position="184"/>
        <end position="223"/>
    </location>
</feature>
<keyword evidence="8" id="KW-1185">Reference proteome</keyword>
<dbReference type="OrthoDB" id="196131at2759"/>
<dbReference type="InterPro" id="IPR014001">
    <property type="entry name" value="Helicase_ATP-bd"/>
</dbReference>
<evidence type="ECO:0000256" key="2">
    <source>
        <dbReference type="ARBA" id="ARBA00022806"/>
    </source>
</evidence>
<dbReference type="PROSITE" id="PS00039">
    <property type="entry name" value="DEAD_ATP_HELICASE"/>
    <property type="match status" value="1"/>
</dbReference>
<dbReference type="Proteomes" id="UP000728032">
    <property type="component" value="Unassembled WGS sequence"/>
</dbReference>
<keyword evidence="2 4" id="KW-0347">Helicase</keyword>
<feature type="domain" description="Helicase ATP-binding" evidence="6">
    <location>
        <begin position="329"/>
        <end position="485"/>
    </location>
</feature>
<dbReference type="GO" id="GO:0003723">
    <property type="term" value="F:RNA binding"/>
    <property type="evidence" value="ECO:0007669"/>
    <property type="project" value="UniProtKB-UniRule"/>
</dbReference>
<dbReference type="InterPro" id="IPR011545">
    <property type="entry name" value="DEAD/DEAH_box_helicase_dom"/>
</dbReference>
<evidence type="ECO:0000259" key="6">
    <source>
        <dbReference type="PROSITE" id="PS51192"/>
    </source>
</evidence>
<keyword evidence="1 4" id="KW-0378">Hydrolase</keyword>